<gene>
    <name evidence="2" type="ORF">DERP_007549</name>
</gene>
<dbReference type="Proteomes" id="UP000887458">
    <property type="component" value="Unassembled WGS sequence"/>
</dbReference>
<evidence type="ECO:0000256" key="1">
    <source>
        <dbReference type="SAM" id="Phobius"/>
    </source>
</evidence>
<comment type="caution">
    <text evidence="2">The sequence shown here is derived from an EMBL/GenBank/DDBJ whole genome shotgun (WGS) entry which is preliminary data.</text>
</comment>
<keyword evidence="1" id="KW-0812">Transmembrane</keyword>
<evidence type="ECO:0000313" key="3">
    <source>
        <dbReference type="Proteomes" id="UP000887458"/>
    </source>
</evidence>
<evidence type="ECO:0000313" key="2">
    <source>
        <dbReference type="EMBL" id="KAH9422958.1"/>
    </source>
</evidence>
<keyword evidence="3" id="KW-1185">Reference proteome</keyword>
<reference evidence="2 3" key="2">
    <citation type="journal article" date="2022" name="Mol. Biol. Evol.">
        <title>Comparative Genomics Reveals Insights into the Divergent Evolution of Astigmatic Mites and Household Pest Adaptations.</title>
        <authorList>
            <person name="Xiong Q."/>
            <person name="Wan A.T."/>
            <person name="Liu X."/>
            <person name="Fung C.S."/>
            <person name="Xiao X."/>
            <person name="Malainual N."/>
            <person name="Hou J."/>
            <person name="Wang L."/>
            <person name="Wang M."/>
            <person name="Yang K.Y."/>
            <person name="Cui Y."/>
            <person name="Leung E.L."/>
            <person name="Nong W."/>
            <person name="Shin S.K."/>
            <person name="Au S.W."/>
            <person name="Jeong K.Y."/>
            <person name="Chew F.T."/>
            <person name="Hui J.H."/>
            <person name="Leung T.F."/>
            <person name="Tungtrongchitr A."/>
            <person name="Zhong N."/>
            <person name="Liu Z."/>
            <person name="Tsui S.K."/>
        </authorList>
    </citation>
    <scope>NUCLEOTIDE SEQUENCE [LARGE SCALE GENOMIC DNA]</scope>
    <source>
        <strain evidence="2">Derp</strain>
    </source>
</reference>
<dbReference type="EMBL" id="NJHN03000034">
    <property type="protein sequence ID" value="KAH9422958.1"/>
    <property type="molecule type" value="Genomic_DNA"/>
</dbReference>
<reference evidence="2 3" key="1">
    <citation type="journal article" date="2018" name="J. Allergy Clin. Immunol.">
        <title>High-quality assembly of Dermatophagoides pteronyssinus genome and transcriptome reveals a wide range of novel allergens.</title>
        <authorList>
            <person name="Liu X.Y."/>
            <person name="Yang K.Y."/>
            <person name="Wang M.Q."/>
            <person name="Kwok J.S."/>
            <person name="Zeng X."/>
            <person name="Yang Z."/>
            <person name="Xiao X.J."/>
            <person name="Lau C.P."/>
            <person name="Li Y."/>
            <person name="Huang Z.M."/>
            <person name="Ba J.G."/>
            <person name="Yim A.K."/>
            <person name="Ouyang C.Y."/>
            <person name="Ngai S.M."/>
            <person name="Chan T.F."/>
            <person name="Leung E.L."/>
            <person name="Liu L."/>
            <person name="Liu Z.G."/>
            <person name="Tsui S.K."/>
        </authorList>
    </citation>
    <scope>NUCLEOTIDE SEQUENCE [LARGE SCALE GENOMIC DNA]</scope>
    <source>
        <strain evidence="2">Derp</strain>
    </source>
</reference>
<feature type="transmembrane region" description="Helical" evidence="1">
    <location>
        <begin position="24"/>
        <end position="42"/>
    </location>
</feature>
<sequence length="78" mass="9035">MKKKKSYNNDLTGKADELLRKADGLLWQLLLLLLLLLFVFVSVDVEKFRLFIIDIINTITIIIVGRVRSINFGLIMTR</sequence>
<accession>A0ABQ8JKJ4</accession>
<feature type="transmembrane region" description="Helical" evidence="1">
    <location>
        <begin position="48"/>
        <end position="67"/>
    </location>
</feature>
<keyword evidence="1" id="KW-1133">Transmembrane helix</keyword>
<protein>
    <submittedName>
        <fullName evidence="2">Uncharacterized protein</fullName>
    </submittedName>
</protein>
<name>A0ABQ8JKJ4_DERPT</name>
<keyword evidence="1" id="KW-0472">Membrane</keyword>
<proteinExistence type="predicted"/>
<organism evidence="2 3">
    <name type="scientific">Dermatophagoides pteronyssinus</name>
    <name type="common">European house dust mite</name>
    <dbReference type="NCBI Taxonomy" id="6956"/>
    <lineage>
        <taxon>Eukaryota</taxon>
        <taxon>Metazoa</taxon>
        <taxon>Ecdysozoa</taxon>
        <taxon>Arthropoda</taxon>
        <taxon>Chelicerata</taxon>
        <taxon>Arachnida</taxon>
        <taxon>Acari</taxon>
        <taxon>Acariformes</taxon>
        <taxon>Sarcoptiformes</taxon>
        <taxon>Astigmata</taxon>
        <taxon>Psoroptidia</taxon>
        <taxon>Analgoidea</taxon>
        <taxon>Pyroglyphidae</taxon>
        <taxon>Dermatophagoidinae</taxon>
        <taxon>Dermatophagoides</taxon>
    </lineage>
</organism>